<evidence type="ECO:0000313" key="2">
    <source>
        <dbReference type="Proteomes" id="UP001320715"/>
    </source>
</evidence>
<protein>
    <recommendedName>
        <fullName evidence="3">DUF2285 domain-containing protein</fullName>
    </recommendedName>
</protein>
<reference evidence="1 2" key="1">
    <citation type="submission" date="2020-01" db="EMBL/GenBank/DDBJ databases">
        <title>Genomes of bacteria type strains.</title>
        <authorList>
            <person name="Chen J."/>
            <person name="Zhu S."/>
            <person name="Yang J."/>
        </authorList>
    </citation>
    <scope>NUCLEOTIDE SEQUENCE [LARGE SCALE GENOMIC DNA]</scope>
    <source>
        <strain evidence="1 2">DSM 16655</strain>
    </source>
</reference>
<organism evidence="1 2">
    <name type="scientific">Hoeflea alexandrii</name>
    <dbReference type="NCBI Taxonomy" id="288436"/>
    <lineage>
        <taxon>Bacteria</taxon>
        <taxon>Pseudomonadati</taxon>
        <taxon>Pseudomonadota</taxon>
        <taxon>Alphaproteobacteria</taxon>
        <taxon>Hyphomicrobiales</taxon>
        <taxon>Rhizobiaceae</taxon>
        <taxon>Hoeflea</taxon>
    </lineage>
</organism>
<name>A0ABT1CRW0_9HYPH</name>
<gene>
    <name evidence="1" type="ORF">GTW23_10830</name>
</gene>
<comment type="caution">
    <text evidence="1">The sequence shown here is derived from an EMBL/GenBank/DDBJ whole genome shotgun (WGS) entry which is preliminary data.</text>
</comment>
<dbReference type="Proteomes" id="UP001320715">
    <property type="component" value="Unassembled WGS sequence"/>
</dbReference>
<accession>A0ABT1CRW0</accession>
<sequence>MSGHDRASQGRFARLCGPAKPLCLAVRRAGRLLACLLPGRRVMAADELDERLKRDIGYTDRISLRDRRTAHYRKLLERGQPLA</sequence>
<proteinExistence type="predicted"/>
<keyword evidence="2" id="KW-1185">Reference proteome</keyword>
<evidence type="ECO:0008006" key="3">
    <source>
        <dbReference type="Google" id="ProtNLM"/>
    </source>
</evidence>
<dbReference type="RefSeq" id="WP_252915779.1">
    <property type="nucleotide sequence ID" value="NZ_JAAAML010000002.1"/>
</dbReference>
<evidence type="ECO:0000313" key="1">
    <source>
        <dbReference type="EMBL" id="MCO6408668.1"/>
    </source>
</evidence>
<dbReference type="EMBL" id="JAAAML010000002">
    <property type="protein sequence ID" value="MCO6408668.1"/>
    <property type="molecule type" value="Genomic_DNA"/>
</dbReference>